<keyword evidence="13" id="KW-1185">Reference proteome</keyword>
<dbReference type="GeneTree" id="ENSGT00940000164309"/>
<comment type="subcellular location">
    <subcellularLocation>
        <location evidence="1">Membrane</location>
        <topology evidence="1">Single-pass type I membrane protein</topology>
    </subcellularLocation>
</comment>
<dbReference type="FunFam" id="2.60.40.10:FF:000754">
    <property type="entry name" value="Cytokine receptor common subunit gamma"/>
    <property type="match status" value="1"/>
</dbReference>
<keyword evidence="4 9" id="KW-1133">Transmembrane helix</keyword>
<dbReference type="RefSeq" id="XP_023649883.1">
    <property type="nucleotide sequence ID" value="XM_023794115.2"/>
</dbReference>
<dbReference type="STRING" id="1676925.ENSPKIP00000014242"/>
<dbReference type="GO" id="GO:0016064">
    <property type="term" value="P:immunoglobulin mediated immune response"/>
    <property type="evidence" value="ECO:0007669"/>
    <property type="project" value="TreeGrafter"/>
</dbReference>
<dbReference type="InterPro" id="IPR013783">
    <property type="entry name" value="Ig-like_fold"/>
</dbReference>
<keyword evidence="2 9" id="KW-0812">Transmembrane</keyword>
<dbReference type="SUPFAM" id="SSF49265">
    <property type="entry name" value="Fibronectin type III"/>
    <property type="match status" value="2"/>
</dbReference>
<evidence type="ECO:0000256" key="8">
    <source>
        <dbReference type="SAM" id="MobiDB-lite"/>
    </source>
</evidence>
<dbReference type="GeneID" id="111834615"/>
<evidence type="ECO:0000313" key="13">
    <source>
        <dbReference type="Proteomes" id="UP000261540"/>
    </source>
</evidence>
<dbReference type="AlphaFoldDB" id="A0A3B3R997"/>
<feature type="domain" description="Fibronectin type-III" evidence="11">
    <location>
        <begin position="110"/>
        <end position="208"/>
    </location>
</feature>
<dbReference type="PANTHER" id="PTHR23037">
    <property type="entry name" value="CYTOKINE RECEPTOR"/>
    <property type="match status" value="1"/>
</dbReference>
<accession>A0A3B3R997</accession>
<evidence type="ECO:0000256" key="1">
    <source>
        <dbReference type="ARBA" id="ARBA00004479"/>
    </source>
</evidence>
<dbReference type="Pfam" id="PF22012">
    <property type="entry name" value="TSLPR_D1"/>
    <property type="match status" value="1"/>
</dbReference>
<dbReference type="InterPro" id="IPR036116">
    <property type="entry name" value="FN3_sf"/>
</dbReference>
<organism evidence="12 13">
    <name type="scientific">Paramormyrops kingsleyae</name>
    <dbReference type="NCBI Taxonomy" id="1676925"/>
    <lineage>
        <taxon>Eukaryota</taxon>
        <taxon>Metazoa</taxon>
        <taxon>Chordata</taxon>
        <taxon>Craniata</taxon>
        <taxon>Vertebrata</taxon>
        <taxon>Euteleostomi</taxon>
        <taxon>Actinopterygii</taxon>
        <taxon>Neopterygii</taxon>
        <taxon>Teleostei</taxon>
        <taxon>Osteoglossocephala</taxon>
        <taxon>Osteoglossomorpha</taxon>
        <taxon>Osteoglossiformes</taxon>
        <taxon>Mormyridae</taxon>
        <taxon>Paramormyrops</taxon>
    </lineage>
</organism>
<dbReference type="PANTHER" id="PTHR23037:SF42">
    <property type="entry name" value="CYTOKINE RECEPTOR COMMON SUBUNIT GAMMA ISOFORM X1-RELATED"/>
    <property type="match status" value="1"/>
</dbReference>
<dbReference type="Ensembl" id="ENSPKIT00000038681.1">
    <property type="protein sequence ID" value="ENSPKIP00000014242.1"/>
    <property type="gene ID" value="ENSPKIG00000001365.1"/>
</dbReference>
<evidence type="ECO:0000313" key="12">
    <source>
        <dbReference type="Ensembl" id="ENSPKIP00000014216.1"/>
    </source>
</evidence>
<dbReference type="InterPro" id="IPR003961">
    <property type="entry name" value="FN3_dom"/>
</dbReference>
<keyword evidence="7" id="KW-0325">Glycoprotein</keyword>
<keyword evidence="6" id="KW-0675">Receptor</keyword>
<dbReference type="OrthoDB" id="8942047at2759"/>
<evidence type="ECO:0000256" key="10">
    <source>
        <dbReference type="SAM" id="SignalP"/>
    </source>
</evidence>
<dbReference type="GO" id="GO:0004896">
    <property type="term" value="F:cytokine receptor activity"/>
    <property type="evidence" value="ECO:0007669"/>
    <property type="project" value="TreeGrafter"/>
</dbReference>
<evidence type="ECO:0000256" key="7">
    <source>
        <dbReference type="ARBA" id="ARBA00023180"/>
    </source>
</evidence>
<dbReference type="PROSITE" id="PS50853">
    <property type="entry name" value="FN3"/>
    <property type="match status" value="1"/>
</dbReference>
<evidence type="ECO:0000256" key="5">
    <source>
        <dbReference type="ARBA" id="ARBA00023136"/>
    </source>
</evidence>
<dbReference type="Gene3D" id="2.60.40.10">
    <property type="entry name" value="Immunoglobulins"/>
    <property type="match status" value="2"/>
</dbReference>
<evidence type="ECO:0000256" key="9">
    <source>
        <dbReference type="SAM" id="Phobius"/>
    </source>
</evidence>
<dbReference type="Ensembl" id="ENSPKIT00000038656.1">
    <property type="protein sequence ID" value="ENSPKIP00000014216.1"/>
    <property type="gene ID" value="ENSPKIG00000001365.1"/>
</dbReference>
<dbReference type="KEGG" id="pki:111834615"/>
<feature type="signal peptide" evidence="10">
    <location>
        <begin position="1"/>
        <end position="17"/>
    </location>
</feature>
<evidence type="ECO:0000256" key="6">
    <source>
        <dbReference type="ARBA" id="ARBA00023170"/>
    </source>
</evidence>
<reference evidence="12" key="1">
    <citation type="submission" date="2025-05" db="UniProtKB">
        <authorList>
            <consortium name="Ensembl"/>
        </authorList>
    </citation>
    <scope>IDENTIFICATION</scope>
</reference>
<evidence type="ECO:0000256" key="2">
    <source>
        <dbReference type="ARBA" id="ARBA00022692"/>
    </source>
</evidence>
<feature type="region of interest" description="Disordered" evidence="8">
    <location>
        <begin position="329"/>
        <end position="361"/>
    </location>
</feature>
<sequence length="361" mass="41436">MLMTFLLLMWFLTRSSPSQDVSCLIINLEYVNCTWEQRNQNFNFTFYTTFDKAKNFTECQQYVWMEDGSVGCRVPYVRGSRFNTLLTKLLWANVSIEEHHELRSMVKMNPPTNLSLVKLENNSGLWLYWNSSMLPSCMENAVRYRKDWESWKDLSVGTRTSFNIPVPSEYSSYTFQVKVRVSSSCGESRFWSEWSSPVFWRPARTKEPPDTRGMFDLFLYFIIGVLLFIASVGVLLYYKRLIPVAPSPGKNLKDLLHTYNGNVEEWLHACIPKELVEGFKPNFCESACTVREYRLIPQATLQRSTCSLPFLTDQSDGTDCLFTSCSTSTSSISSPMGNTPPTCNGHHADDVQPPRVVHPAV</sequence>
<dbReference type="CDD" id="cd00063">
    <property type="entry name" value="FN3"/>
    <property type="match status" value="1"/>
</dbReference>
<evidence type="ECO:0000256" key="4">
    <source>
        <dbReference type="ARBA" id="ARBA00022989"/>
    </source>
</evidence>
<protein>
    <submittedName>
        <fullName evidence="12">Cytokine receptor common subunit gamma-like</fullName>
    </submittedName>
</protein>
<keyword evidence="5 9" id="KW-0472">Membrane</keyword>
<dbReference type="Proteomes" id="UP000261540">
    <property type="component" value="Unplaced"/>
</dbReference>
<dbReference type="GO" id="GO:0009897">
    <property type="term" value="C:external side of plasma membrane"/>
    <property type="evidence" value="ECO:0007669"/>
    <property type="project" value="TreeGrafter"/>
</dbReference>
<keyword evidence="3 10" id="KW-0732">Signal</keyword>
<feature type="chain" id="PRO_5044589295" evidence="10">
    <location>
        <begin position="18"/>
        <end position="361"/>
    </location>
</feature>
<evidence type="ECO:0000259" key="11">
    <source>
        <dbReference type="PROSITE" id="PS50853"/>
    </source>
</evidence>
<dbReference type="InterPro" id="IPR053856">
    <property type="entry name" value="TSLPR_D1"/>
</dbReference>
<evidence type="ECO:0000256" key="3">
    <source>
        <dbReference type="ARBA" id="ARBA00022729"/>
    </source>
</evidence>
<name>A0A3B3R997_9TELE</name>
<proteinExistence type="predicted"/>
<feature type="transmembrane region" description="Helical" evidence="9">
    <location>
        <begin position="217"/>
        <end position="238"/>
    </location>
</feature>